<dbReference type="AlphaFoldDB" id="A0A386ZNQ4"/>
<name>A0A386ZNQ4_9NOCA</name>
<evidence type="ECO:0000313" key="2">
    <source>
        <dbReference type="Proteomes" id="UP000267164"/>
    </source>
</evidence>
<dbReference type="RefSeq" id="WP_120743412.1">
    <property type="nucleotide sequence ID" value="NZ_CP032568.1"/>
</dbReference>
<dbReference type="Proteomes" id="UP000267164">
    <property type="component" value="Chromosome"/>
</dbReference>
<reference evidence="1 2" key="1">
    <citation type="submission" date="2018-09" db="EMBL/GenBank/DDBJ databases">
        <title>Nocardia yunnanensis sp. nov., an actinomycete isolated from a soil sample.</title>
        <authorList>
            <person name="Zhang J."/>
        </authorList>
    </citation>
    <scope>NUCLEOTIDE SEQUENCE [LARGE SCALE GENOMIC DNA]</scope>
    <source>
        <strain evidence="1 2">CFHS0054</strain>
    </source>
</reference>
<evidence type="ECO:0008006" key="3">
    <source>
        <dbReference type="Google" id="ProtNLM"/>
    </source>
</evidence>
<dbReference type="KEGG" id="nyu:D7D52_35925"/>
<dbReference type="OrthoDB" id="4466546at2"/>
<accession>A0A386ZNQ4</accession>
<sequence>MTEPARQVVTATSTNAARSITVTCTDAGAITELHFEPAVYGHGARSLAAEILRLSQRSTLLAKARRRQLLADAGLAPVLLDRLGLPFPEAVDAQLAALEDQGTPEAPRGWVRAI</sequence>
<keyword evidence="2" id="KW-1185">Reference proteome</keyword>
<evidence type="ECO:0000313" key="1">
    <source>
        <dbReference type="EMBL" id="AYF78329.1"/>
    </source>
</evidence>
<dbReference type="EMBL" id="CP032568">
    <property type="protein sequence ID" value="AYF78329.1"/>
    <property type="molecule type" value="Genomic_DNA"/>
</dbReference>
<protein>
    <recommendedName>
        <fullName evidence="3">DUF2694 domain-containing protein</fullName>
    </recommendedName>
</protein>
<organism evidence="1 2">
    <name type="scientific">Nocardia yunnanensis</name>
    <dbReference type="NCBI Taxonomy" id="2382165"/>
    <lineage>
        <taxon>Bacteria</taxon>
        <taxon>Bacillati</taxon>
        <taxon>Actinomycetota</taxon>
        <taxon>Actinomycetes</taxon>
        <taxon>Mycobacteriales</taxon>
        <taxon>Nocardiaceae</taxon>
        <taxon>Nocardia</taxon>
    </lineage>
</organism>
<proteinExistence type="predicted"/>
<gene>
    <name evidence="1" type="ORF">D7D52_35925</name>
</gene>